<dbReference type="RefSeq" id="WP_139647488.1">
    <property type="nucleotide sequence ID" value="NZ_BAAAZS010000053.1"/>
</dbReference>
<dbReference type="CDD" id="cd00090">
    <property type="entry name" value="HTH_ARSR"/>
    <property type="match status" value="1"/>
</dbReference>
<dbReference type="PRINTS" id="PR00778">
    <property type="entry name" value="HTHARSR"/>
</dbReference>
<comment type="caution">
    <text evidence="5">The sequence shown here is derived from an EMBL/GenBank/DDBJ whole genome shotgun (WGS) entry which is preliminary data.</text>
</comment>
<dbReference type="EMBL" id="VDGT01000017">
    <property type="protein sequence ID" value="TNM27436.1"/>
    <property type="molecule type" value="Genomic_DNA"/>
</dbReference>
<evidence type="ECO:0000313" key="5">
    <source>
        <dbReference type="EMBL" id="TNM27436.1"/>
    </source>
</evidence>
<dbReference type="Pfam" id="PF01022">
    <property type="entry name" value="HTH_5"/>
    <property type="match status" value="1"/>
</dbReference>
<evidence type="ECO:0000259" key="4">
    <source>
        <dbReference type="PROSITE" id="PS50987"/>
    </source>
</evidence>
<dbReference type="SUPFAM" id="SSF46785">
    <property type="entry name" value="Winged helix' DNA-binding domain"/>
    <property type="match status" value="1"/>
</dbReference>
<dbReference type="InterPro" id="IPR036390">
    <property type="entry name" value="WH_DNA-bd_sf"/>
</dbReference>
<accession>A0A5C4UW51</accession>
<dbReference type="AlphaFoldDB" id="A0A5C4UW51"/>
<dbReference type="NCBIfam" id="NF033788">
    <property type="entry name" value="HTH_metalloreg"/>
    <property type="match status" value="1"/>
</dbReference>
<dbReference type="GO" id="GO:0003700">
    <property type="term" value="F:DNA-binding transcription factor activity"/>
    <property type="evidence" value="ECO:0007669"/>
    <property type="project" value="InterPro"/>
</dbReference>
<dbReference type="GO" id="GO:0003677">
    <property type="term" value="F:DNA binding"/>
    <property type="evidence" value="ECO:0007669"/>
    <property type="project" value="UniProtKB-KW"/>
</dbReference>
<protein>
    <submittedName>
        <fullName evidence="5">Helix-turn-helix transcriptional regulator</fullName>
    </submittedName>
</protein>
<dbReference type="SMART" id="SM00418">
    <property type="entry name" value="HTH_ARSR"/>
    <property type="match status" value="1"/>
</dbReference>
<dbReference type="OrthoDB" id="3401849at2"/>
<dbReference type="Gene3D" id="1.10.10.10">
    <property type="entry name" value="Winged helix-like DNA-binding domain superfamily/Winged helix DNA-binding domain"/>
    <property type="match status" value="1"/>
</dbReference>
<feature type="domain" description="HTH arsR-type" evidence="4">
    <location>
        <begin position="12"/>
        <end position="106"/>
    </location>
</feature>
<dbReference type="InterPro" id="IPR051081">
    <property type="entry name" value="HTH_MetalResp_TranReg"/>
</dbReference>
<dbReference type="InterPro" id="IPR036388">
    <property type="entry name" value="WH-like_DNA-bd_sf"/>
</dbReference>
<dbReference type="InterPro" id="IPR001845">
    <property type="entry name" value="HTH_ArsR_DNA-bd_dom"/>
</dbReference>
<keyword evidence="3" id="KW-0804">Transcription</keyword>
<gene>
    <name evidence="5" type="ORF">FH715_20475</name>
</gene>
<evidence type="ECO:0000256" key="1">
    <source>
        <dbReference type="ARBA" id="ARBA00023015"/>
    </source>
</evidence>
<dbReference type="InterPro" id="IPR011991">
    <property type="entry name" value="ArsR-like_HTH"/>
</dbReference>
<name>A0A5C4UW51_9ACTN</name>
<evidence type="ECO:0000313" key="6">
    <source>
        <dbReference type="Proteomes" id="UP000311713"/>
    </source>
</evidence>
<evidence type="ECO:0000256" key="2">
    <source>
        <dbReference type="ARBA" id="ARBA00023125"/>
    </source>
</evidence>
<sequence length="121" mass="12728">MAFSLDSWGDDSSSEALAPNVTLFRSLADTARLAILHHLAGGEAQPDELSDALGLADSTVSAHLSHLRGCGLVDLRIEGGASYYHLARPELLDLLISVELLLVATEGGGACCPHHALREVD</sequence>
<keyword evidence="1" id="KW-0805">Transcription regulation</keyword>
<proteinExistence type="predicted"/>
<organism evidence="5 6">
    <name type="scientific">Streptomyces sedi</name>
    <dbReference type="NCBI Taxonomy" id="555059"/>
    <lineage>
        <taxon>Bacteria</taxon>
        <taxon>Bacillati</taxon>
        <taxon>Actinomycetota</taxon>
        <taxon>Actinomycetes</taxon>
        <taxon>Kitasatosporales</taxon>
        <taxon>Streptomycetaceae</taxon>
        <taxon>Streptomyces</taxon>
    </lineage>
</organism>
<keyword evidence="2" id="KW-0238">DNA-binding</keyword>
<evidence type="ECO:0000256" key="3">
    <source>
        <dbReference type="ARBA" id="ARBA00023163"/>
    </source>
</evidence>
<reference evidence="5 6" key="1">
    <citation type="submission" date="2019-06" db="EMBL/GenBank/DDBJ databases">
        <title>Draft genome of Streptomyces sedi sp. JCM16909.</title>
        <authorList>
            <person name="Klykleung N."/>
            <person name="Tanasupawat S."/>
            <person name="Kudo T."/>
            <person name="Yuki M."/>
            <person name="Ohkuma M."/>
        </authorList>
    </citation>
    <scope>NUCLEOTIDE SEQUENCE [LARGE SCALE GENOMIC DNA]</scope>
    <source>
        <strain evidence="5 6">JCM 16909</strain>
    </source>
</reference>
<dbReference type="PANTHER" id="PTHR33154:SF36">
    <property type="entry name" value="TRANSCRIPTIONAL REGULATOR"/>
    <property type="match status" value="1"/>
</dbReference>
<dbReference type="PANTHER" id="PTHR33154">
    <property type="entry name" value="TRANSCRIPTIONAL REGULATOR, ARSR FAMILY"/>
    <property type="match status" value="1"/>
</dbReference>
<dbReference type="PROSITE" id="PS50987">
    <property type="entry name" value="HTH_ARSR_2"/>
    <property type="match status" value="1"/>
</dbReference>
<keyword evidence="6" id="KW-1185">Reference proteome</keyword>
<dbReference type="Proteomes" id="UP000311713">
    <property type="component" value="Unassembled WGS sequence"/>
</dbReference>